<name>W6TAD4_9LACO</name>
<dbReference type="HOGENOM" id="CLU_057101_1_1_9"/>
<keyword evidence="1" id="KW-0812">Transmembrane</keyword>
<dbReference type="GO" id="GO:0006465">
    <property type="term" value="P:signal peptide processing"/>
    <property type="evidence" value="ECO:0007669"/>
    <property type="project" value="TreeGrafter"/>
</dbReference>
<dbReference type="InterPro" id="IPR050882">
    <property type="entry name" value="Prepilin_peptidase/N-MTase"/>
</dbReference>
<dbReference type="STRING" id="1400520.LFAB_04585"/>
<dbReference type="PANTHER" id="PTHR30487:SF0">
    <property type="entry name" value="PREPILIN LEADER PEPTIDASE_N-METHYLTRANSFERASE-RELATED"/>
    <property type="match status" value="1"/>
</dbReference>
<gene>
    <name evidence="3" type="ORF">LFAB_04585</name>
</gene>
<dbReference type="RefSeq" id="WP_024625294.1">
    <property type="nucleotide sequence ID" value="NZ_KK036476.1"/>
</dbReference>
<feature type="transmembrane region" description="Helical" evidence="1">
    <location>
        <begin position="116"/>
        <end position="136"/>
    </location>
</feature>
<dbReference type="OrthoDB" id="9789291at2"/>
<dbReference type="Proteomes" id="UP000019247">
    <property type="component" value="Unassembled WGS sequence"/>
</dbReference>
<reference evidence="3 4" key="1">
    <citation type="journal article" date="2014" name="Genome Announc.">
        <title>Genome Sequence of Lactobacillus fabifermentans Strain T30PCM01, Isolated from Fermenting Grape Marc.</title>
        <authorList>
            <person name="Treu L."/>
            <person name="Vendramin V."/>
            <person name="Bovo B."/>
            <person name="Giacomini A."/>
            <person name="Corich V."/>
            <person name="Campanaro S."/>
        </authorList>
    </citation>
    <scope>NUCLEOTIDE SEQUENCE [LARGE SCALE GENOMIC DNA]</scope>
    <source>
        <strain evidence="3 4">T30PCM01</strain>
    </source>
</reference>
<dbReference type="Pfam" id="PF06750">
    <property type="entry name" value="A24_N_bact"/>
    <property type="match status" value="1"/>
</dbReference>
<comment type="caution">
    <text evidence="3">The sequence shown here is derived from an EMBL/GenBank/DDBJ whole genome shotgun (WGS) entry which is preliminary data.</text>
</comment>
<feature type="transmembrane region" description="Helical" evidence="1">
    <location>
        <begin position="77"/>
        <end position="110"/>
    </location>
</feature>
<dbReference type="EMBL" id="AWWK01000023">
    <property type="protein sequence ID" value="ETY74898.1"/>
    <property type="molecule type" value="Genomic_DNA"/>
</dbReference>
<feature type="transmembrane region" description="Helical" evidence="1">
    <location>
        <begin position="179"/>
        <end position="202"/>
    </location>
</feature>
<keyword evidence="1" id="KW-1133">Transmembrane helix</keyword>
<accession>W6TAD4</accession>
<feature type="domain" description="Prepilin peptidase A24 N-terminal" evidence="2">
    <location>
        <begin position="11"/>
        <end position="90"/>
    </location>
</feature>
<organism evidence="3 4">
    <name type="scientific">Lactiplantibacillus fabifermentans T30PCM01</name>
    <dbReference type="NCBI Taxonomy" id="1400520"/>
    <lineage>
        <taxon>Bacteria</taxon>
        <taxon>Bacillati</taxon>
        <taxon>Bacillota</taxon>
        <taxon>Bacilli</taxon>
        <taxon>Lactobacillales</taxon>
        <taxon>Lactobacillaceae</taxon>
        <taxon>Lactiplantibacillus</taxon>
    </lineage>
</organism>
<evidence type="ECO:0000259" key="2">
    <source>
        <dbReference type="Pfam" id="PF06750"/>
    </source>
</evidence>
<dbReference type="GO" id="GO:0004190">
    <property type="term" value="F:aspartic-type endopeptidase activity"/>
    <property type="evidence" value="ECO:0007669"/>
    <property type="project" value="TreeGrafter"/>
</dbReference>
<feature type="transmembrane region" description="Helical" evidence="1">
    <location>
        <begin position="143"/>
        <end position="159"/>
    </location>
</feature>
<keyword evidence="1" id="KW-0472">Membrane</keyword>
<protein>
    <submittedName>
        <fullName evidence="3">Prepilin</fullName>
    </submittedName>
</protein>
<sequence>MLLATLMTFMIGSMLGSFITCMAERLCLNLPLWSLSRSACPTCHHQLRWWQLIPILGILIQRGRCWDCHAVINWRSTLIELVAGVLTMAVGINPSPNLLLLLFCYIILLFNSLTDYLTLNIYPATIIGPLLLGWWLQPPTWDGPFYLVIGLIIILYLIAKFTNRLGSGDIDILLMLSAVASPALVIGSLTLAAIAALVILILRRKRAPIPFVPFMTWSFILCTQLNQTGISVF</sequence>
<evidence type="ECO:0000256" key="1">
    <source>
        <dbReference type="SAM" id="Phobius"/>
    </source>
</evidence>
<evidence type="ECO:0000313" key="4">
    <source>
        <dbReference type="Proteomes" id="UP000019247"/>
    </source>
</evidence>
<evidence type="ECO:0000313" key="3">
    <source>
        <dbReference type="EMBL" id="ETY74898.1"/>
    </source>
</evidence>
<dbReference type="GO" id="GO:0005886">
    <property type="term" value="C:plasma membrane"/>
    <property type="evidence" value="ECO:0007669"/>
    <property type="project" value="TreeGrafter"/>
</dbReference>
<dbReference type="eggNOG" id="COG1989">
    <property type="taxonomic scope" value="Bacteria"/>
</dbReference>
<dbReference type="InterPro" id="IPR010627">
    <property type="entry name" value="Prepilin_pept_A24_N"/>
</dbReference>
<proteinExistence type="predicted"/>
<dbReference type="AlphaFoldDB" id="W6TAD4"/>
<dbReference type="PATRIC" id="fig|1400520.3.peg.891"/>
<dbReference type="PANTHER" id="PTHR30487">
    <property type="entry name" value="TYPE 4 PREPILIN-LIKE PROTEINS LEADER PEPTIDE-PROCESSING ENZYME"/>
    <property type="match status" value="1"/>
</dbReference>